<gene>
    <name evidence="3" type="ORF">CDD80_5155</name>
</gene>
<comment type="caution">
    <text evidence="3">The sequence shown here is derived from an EMBL/GenBank/DDBJ whole genome shotgun (WGS) entry which is preliminary data.</text>
</comment>
<evidence type="ECO:0000313" key="4">
    <source>
        <dbReference type="Proteomes" id="UP000226431"/>
    </source>
</evidence>
<name>A0A2C5ZG72_9HYPO</name>
<evidence type="ECO:0000256" key="1">
    <source>
        <dbReference type="SAM" id="SignalP"/>
    </source>
</evidence>
<dbReference type="InterPro" id="IPR041157">
    <property type="entry name" value="PUD1/2"/>
</dbReference>
<accession>A0A2C5ZG72</accession>
<evidence type="ECO:0000259" key="2">
    <source>
        <dbReference type="Pfam" id="PF18457"/>
    </source>
</evidence>
<feature type="chain" id="PRO_5012022055" description="Up-regulated in Daf-2 domain-containing protein" evidence="1">
    <location>
        <begin position="20"/>
        <end position="244"/>
    </location>
</feature>
<evidence type="ECO:0000313" key="3">
    <source>
        <dbReference type="EMBL" id="PHH80945.1"/>
    </source>
</evidence>
<reference evidence="3 4" key="1">
    <citation type="submission" date="2017-06" db="EMBL/GenBank/DDBJ databases">
        <title>Ant-infecting Ophiocordyceps genomes reveal a high diversity of potential behavioral manipulation genes and a possible major role for enterotoxins.</title>
        <authorList>
            <person name="De Bekker C."/>
            <person name="Evans H.C."/>
            <person name="Brachmann A."/>
            <person name="Hughes D.P."/>
        </authorList>
    </citation>
    <scope>NUCLEOTIDE SEQUENCE [LARGE SCALE GENOMIC DNA]</scope>
    <source>
        <strain evidence="3 4">Map16</strain>
    </source>
</reference>
<protein>
    <recommendedName>
        <fullName evidence="2">Up-regulated in Daf-2 domain-containing protein</fullName>
    </recommendedName>
</protein>
<dbReference type="Gene3D" id="2.60.40.3820">
    <property type="match status" value="2"/>
</dbReference>
<dbReference type="EMBL" id="NJES01000005">
    <property type="protein sequence ID" value="PHH80945.1"/>
    <property type="molecule type" value="Genomic_DNA"/>
</dbReference>
<keyword evidence="1" id="KW-0732">Signal</keyword>
<dbReference type="OrthoDB" id="5785880at2759"/>
<feature type="domain" description="Up-regulated in Daf-2" evidence="2">
    <location>
        <begin position="35"/>
        <end position="217"/>
    </location>
</feature>
<sequence>MHYKTLLFTTLALINLSSAAPSLQPRWEWPSFKATKRTARVAILNNSPQNIKSVSLVHKYSSVYKNHAQWPEIRRQHVVNEDNETVVEYNTGTFTTGKDWWLLSFYSDDLKTHYYTDPQNFRNFVDFLETLGPIITISIAGGAAGFLGAIAGPAMSVVASTAACALAKATTDQLFNSEGTVGFKQHILREGDAGLTTVIAINPDYSVTFHSPTGYPSSTWASKRPAEIQVKNERGVVVDEIRKS</sequence>
<feature type="signal peptide" evidence="1">
    <location>
        <begin position="1"/>
        <end position="19"/>
    </location>
</feature>
<dbReference type="AlphaFoldDB" id="A0A2C5ZG72"/>
<dbReference type="Pfam" id="PF18457">
    <property type="entry name" value="PUD1_2"/>
    <property type="match status" value="1"/>
</dbReference>
<keyword evidence="4" id="KW-1185">Reference proteome</keyword>
<organism evidence="3 4">
    <name type="scientific">Ophiocordyceps camponoti-rufipedis</name>
    <dbReference type="NCBI Taxonomy" id="2004952"/>
    <lineage>
        <taxon>Eukaryota</taxon>
        <taxon>Fungi</taxon>
        <taxon>Dikarya</taxon>
        <taxon>Ascomycota</taxon>
        <taxon>Pezizomycotina</taxon>
        <taxon>Sordariomycetes</taxon>
        <taxon>Hypocreomycetidae</taxon>
        <taxon>Hypocreales</taxon>
        <taxon>Ophiocordycipitaceae</taxon>
        <taxon>Ophiocordyceps</taxon>
    </lineage>
</organism>
<proteinExistence type="predicted"/>
<dbReference type="Proteomes" id="UP000226431">
    <property type="component" value="Unassembled WGS sequence"/>
</dbReference>